<keyword evidence="3" id="KW-1185">Reference proteome</keyword>
<evidence type="ECO:0000256" key="1">
    <source>
        <dbReference type="SAM" id="MobiDB-lite"/>
    </source>
</evidence>
<dbReference type="Proteomes" id="UP000283269">
    <property type="component" value="Unassembled WGS sequence"/>
</dbReference>
<sequence>MSIYLLSQSNLLVIMDGSLVLSDYSICPDTTSLPPESTIFPYLWSEYFGPELTYNVSRLYFTSDKAIILLTAGKHVYSVNIEDTSSSTNPLSIVKLAVAPSIFLRGRGFLGYHHSVAASLAKRDITSIDYAHVAEKASEPTTLSHTRLLSERPPSGYKPADGDEETGRIIPPASMGSRNRDKMYVNVVDLALIFKS</sequence>
<feature type="region of interest" description="Disordered" evidence="1">
    <location>
        <begin position="141"/>
        <end position="175"/>
    </location>
</feature>
<reference evidence="2 3" key="1">
    <citation type="journal article" date="2018" name="Evol. Lett.">
        <title>Horizontal gene cluster transfer increased hallucinogenic mushroom diversity.</title>
        <authorList>
            <person name="Reynolds H.T."/>
            <person name="Vijayakumar V."/>
            <person name="Gluck-Thaler E."/>
            <person name="Korotkin H.B."/>
            <person name="Matheny P.B."/>
            <person name="Slot J.C."/>
        </authorList>
    </citation>
    <scope>NUCLEOTIDE SEQUENCE [LARGE SCALE GENOMIC DNA]</scope>
    <source>
        <strain evidence="2 3">2631</strain>
    </source>
</reference>
<comment type="caution">
    <text evidence="2">The sequence shown here is derived from an EMBL/GenBank/DDBJ whole genome shotgun (WGS) entry which is preliminary data.</text>
</comment>
<accession>A0A409WYE6</accession>
<dbReference type="AlphaFoldDB" id="A0A409WYE6"/>
<gene>
    <name evidence="2" type="ORF">CVT25_007008</name>
</gene>
<proteinExistence type="predicted"/>
<evidence type="ECO:0000313" key="3">
    <source>
        <dbReference type="Proteomes" id="UP000283269"/>
    </source>
</evidence>
<evidence type="ECO:0000313" key="2">
    <source>
        <dbReference type="EMBL" id="PPQ83519.1"/>
    </source>
</evidence>
<protein>
    <submittedName>
        <fullName evidence="2">Uncharacterized protein</fullName>
    </submittedName>
</protein>
<dbReference type="EMBL" id="NHYD01003013">
    <property type="protein sequence ID" value="PPQ83519.1"/>
    <property type="molecule type" value="Genomic_DNA"/>
</dbReference>
<name>A0A409WYE6_PSICY</name>
<organism evidence="2 3">
    <name type="scientific">Psilocybe cyanescens</name>
    <dbReference type="NCBI Taxonomy" id="93625"/>
    <lineage>
        <taxon>Eukaryota</taxon>
        <taxon>Fungi</taxon>
        <taxon>Dikarya</taxon>
        <taxon>Basidiomycota</taxon>
        <taxon>Agaricomycotina</taxon>
        <taxon>Agaricomycetes</taxon>
        <taxon>Agaricomycetidae</taxon>
        <taxon>Agaricales</taxon>
        <taxon>Agaricineae</taxon>
        <taxon>Strophariaceae</taxon>
        <taxon>Psilocybe</taxon>
    </lineage>
</organism>
<dbReference type="InParanoid" id="A0A409WYE6"/>